<gene>
    <name evidence="4" type="ORF">KCMC57_57930</name>
</gene>
<dbReference type="Pfam" id="PF02254">
    <property type="entry name" value="TrkA_N"/>
    <property type="match status" value="2"/>
</dbReference>
<keyword evidence="2" id="KW-1133">Transmembrane helix</keyword>
<feature type="domain" description="RCK N-terminal" evidence="3">
    <location>
        <begin position="1"/>
        <end position="129"/>
    </location>
</feature>
<evidence type="ECO:0000259" key="3">
    <source>
        <dbReference type="PROSITE" id="PS51201"/>
    </source>
</evidence>
<feature type="region of interest" description="Disordered" evidence="1">
    <location>
        <begin position="581"/>
        <end position="601"/>
    </location>
</feature>
<feature type="transmembrane region" description="Helical" evidence="2">
    <location>
        <begin position="254"/>
        <end position="273"/>
    </location>
</feature>
<dbReference type="InterPro" id="IPR050721">
    <property type="entry name" value="Trk_Ktr_HKT_K-transport"/>
</dbReference>
<dbReference type="Gene3D" id="3.40.50.720">
    <property type="entry name" value="NAD(P)-binding Rossmann-like Domain"/>
    <property type="match status" value="2"/>
</dbReference>
<feature type="region of interest" description="Disordered" evidence="1">
    <location>
        <begin position="542"/>
        <end position="563"/>
    </location>
</feature>
<accession>A0AB33K9G8</accession>
<reference evidence="4" key="1">
    <citation type="submission" date="2024-07" db="EMBL/GenBank/DDBJ databases">
        <title>Complete genome sequences of cellulolytic bacteria, Kitasatospora sp. CMC57 and Streptomyces sp. CMC78, isolated from Japanese agricultural soil.</title>
        <authorList>
            <person name="Hashimoto T."/>
            <person name="Ito M."/>
            <person name="Iwamoto M."/>
            <person name="Fukahori D."/>
            <person name="Shoda T."/>
            <person name="Sakoda M."/>
            <person name="Morohoshi T."/>
            <person name="Mitsuboshi M."/>
            <person name="Nishizawa T."/>
        </authorList>
    </citation>
    <scope>NUCLEOTIDE SEQUENCE</scope>
    <source>
        <strain evidence="4">CMC57</strain>
    </source>
</reference>
<dbReference type="PROSITE" id="PS51201">
    <property type="entry name" value="RCK_N"/>
    <property type="match status" value="2"/>
</dbReference>
<feature type="domain" description="RCK N-terminal" evidence="3">
    <location>
        <begin position="346"/>
        <end position="468"/>
    </location>
</feature>
<organism evidence="4">
    <name type="scientific">Kitasatospora sp. CMC57</name>
    <dbReference type="NCBI Taxonomy" id="3231513"/>
    <lineage>
        <taxon>Bacteria</taxon>
        <taxon>Bacillati</taxon>
        <taxon>Actinomycetota</taxon>
        <taxon>Actinomycetes</taxon>
        <taxon>Kitasatosporales</taxon>
        <taxon>Streptomycetaceae</taxon>
        <taxon>Kitasatospora</taxon>
    </lineage>
</organism>
<dbReference type="InterPro" id="IPR036291">
    <property type="entry name" value="NAD(P)-bd_dom_sf"/>
</dbReference>
<dbReference type="GO" id="GO:0006813">
    <property type="term" value="P:potassium ion transport"/>
    <property type="evidence" value="ECO:0007669"/>
    <property type="project" value="InterPro"/>
</dbReference>
<dbReference type="EMBL" id="AP035881">
    <property type="protein sequence ID" value="BFP49425.1"/>
    <property type="molecule type" value="Genomic_DNA"/>
</dbReference>
<proteinExistence type="predicted"/>
<feature type="compositionally biased region" description="Low complexity" evidence="1">
    <location>
        <begin position="581"/>
        <end position="593"/>
    </location>
</feature>
<sequence>MVVCGDDALAYRLTVELASLYGRRVTVVLPSVQRGHGPQFAALAADGRWAVTVREASVLDDAVLEAAGVTEAVALALTSGEDQVNIHAALRARRLNPTVRLAVRVFNRRLGVRVEQLLDRAALARDPALSAVALEASTTVLSASATAAPAMVAAAVSGRSHVVQVDGRLLRVAETAAGQDPVPGQVAVLAVSGGQRPADPPDLLLPDPAADAGAGGSRLVLELLGSDQPPRRPRRLPGLAGLPLGALFSPRLRWALSALAALVVSFAALTWCITGQSPQHAAWLALLDVLGIADPAEEAVWGRKVLQILSAISGMLLMPLLIAVALEALGTFRTHSVLRRPPRRLENHTVLVGLGRVGSRVLERLWELEVPLVCVESNPTALGVAQARAYGIPVVIGDATQDGVLEAARITRAQALICLTSDDSTNIETALYARECHPDIRAVLRLLDDDFATDVYRALKESYPSAVTRSRSVSFLAAPSFASAMMGRQVIGAVAVGRQVILIAAVDVAANPYLEGRTVEQAHRPGAWRILAIDLAEAADRTPDLAHSDPGSSELMWNPPPNRPLGRGDLVVLAATREGLGQLLNPQPLGHPGTPQPVPGA</sequence>
<protein>
    <submittedName>
        <fullName evidence="4">NAD-binding protein</fullName>
    </submittedName>
</protein>
<evidence type="ECO:0000313" key="4">
    <source>
        <dbReference type="EMBL" id="BFP49425.1"/>
    </source>
</evidence>
<dbReference type="PANTHER" id="PTHR43833">
    <property type="entry name" value="POTASSIUM CHANNEL PROTEIN 2-RELATED-RELATED"/>
    <property type="match status" value="1"/>
</dbReference>
<keyword evidence="2" id="KW-0812">Transmembrane</keyword>
<keyword evidence="2" id="KW-0472">Membrane</keyword>
<evidence type="ECO:0000256" key="2">
    <source>
        <dbReference type="SAM" id="Phobius"/>
    </source>
</evidence>
<dbReference type="PANTHER" id="PTHR43833:SF11">
    <property type="entry name" value="VOLTAGE-GATED POTASSIUM CHANNEL KCH"/>
    <property type="match status" value="1"/>
</dbReference>
<feature type="transmembrane region" description="Helical" evidence="2">
    <location>
        <begin position="308"/>
        <end position="330"/>
    </location>
</feature>
<dbReference type="SUPFAM" id="SSF51735">
    <property type="entry name" value="NAD(P)-binding Rossmann-fold domains"/>
    <property type="match status" value="2"/>
</dbReference>
<evidence type="ECO:0000256" key="1">
    <source>
        <dbReference type="SAM" id="MobiDB-lite"/>
    </source>
</evidence>
<dbReference type="InterPro" id="IPR003148">
    <property type="entry name" value="RCK_N"/>
</dbReference>
<name>A0AB33K9G8_9ACTN</name>
<dbReference type="AlphaFoldDB" id="A0AB33K9G8"/>